<evidence type="ECO:0000256" key="3">
    <source>
        <dbReference type="ARBA" id="ARBA00022475"/>
    </source>
</evidence>
<dbReference type="InterPro" id="IPR036259">
    <property type="entry name" value="MFS_trans_sf"/>
</dbReference>
<feature type="transmembrane region" description="Helical" evidence="8">
    <location>
        <begin position="82"/>
        <end position="100"/>
    </location>
</feature>
<dbReference type="InterPro" id="IPR011701">
    <property type="entry name" value="MFS"/>
</dbReference>
<sequence>MIKTANSVRTMSAICIGNAMEWYDFMIFNYLLLFIAQAYFPSQNDIHSLLATMISSGVALVVRPIGGILLGAWADKRGHHKALMLVFYLMTVATALITLTPTYAKIGIIATVLLVGARLLQGLATGGEFGIASSLLAALAPMNKKGLYTSLQMVGQLLALILGSSLCFLLTMTCSEEVLYQYAWRLPFAFGLVILPIAWVLRRQLQNQGFWRSMKPKSVALLPLIRRQKGTLVIGLGLVIGCTGSVYTLFSYMPVFGKKYLHFTLWQAYLGPLVGTTISALLIPAFGALSDKIGKKQILVISLTVYLSLIFPLLSMLNSNPSTEILVLVESILALCIAAYFGVFTSVLSNLFPEEGRSTCLAISYNLGVMLFGGFAPFVITALIEYTKNPMIFTYYLMLAVSISLFASLFYKEGKQVAKEPQLVDVLAV</sequence>
<dbReference type="EMBL" id="LNZB01000038">
    <property type="protein sequence ID" value="KTD78793.1"/>
    <property type="molecule type" value="Genomic_DNA"/>
</dbReference>
<accession>A0A0W1ABV0</accession>
<feature type="transmembrane region" description="Helical" evidence="8">
    <location>
        <begin position="151"/>
        <end position="171"/>
    </location>
</feature>
<evidence type="ECO:0000256" key="2">
    <source>
        <dbReference type="ARBA" id="ARBA00022448"/>
    </source>
</evidence>
<dbReference type="GO" id="GO:0005886">
    <property type="term" value="C:plasma membrane"/>
    <property type="evidence" value="ECO:0007669"/>
    <property type="project" value="UniProtKB-SubCell"/>
</dbReference>
<evidence type="ECO:0000256" key="8">
    <source>
        <dbReference type="SAM" id="Phobius"/>
    </source>
</evidence>
<protein>
    <submittedName>
        <fullName evidence="10">MFS transporter</fullName>
    </submittedName>
</protein>
<feature type="transmembrane region" description="Helical" evidence="8">
    <location>
        <begin position="46"/>
        <end position="70"/>
    </location>
</feature>
<comment type="caution">
    <text evidence="10">The sequence shown here is derived from an EMBL/GenBank/DDBJ whole genome shotgun (WGS) entry which is preliminary data.</text>
</comment>
<dbReference type="Pfam" id="PF00083">
    <property type="entry name" value="Sugar_tr"/>
    <property type="match status" value="1"/>
</dbReference>
<dbReference type="PROSITE" id="PS50850">
    <property type="entry name" value="MFS"/>
    <property type="match status" value="1"/>
</dbReference>
<dbReference type="STRING" id="66969.Lwal_1563"/>
<dbReference type="InterPro" id="IPR005828">
    <property type="entry name" value="MFS_sugar_transport-like"/>
</dbReference>
<keyword evidence="7 8" id="KW-0472">Membrane</keyword>
<dbReference type="InterPro" id="IPR020846">
    <property type="entry name" value="MFS_dom"/>
</dbReference>
<keyword evidence="2" id="KW-0813">Transport</keyword>
<keyword evidence="5" id="KW-0769">Symport</keyword>
<dbReference type="PANTHER" id="PTHR43528">
    <property type="entry name" value="ALPHA-KETOGLUTARATE PERMEASE"/>
    <property type="match status" value="1"/>
</dbReference>
<dbReference type="InterPro" id="IPR051084">
    <property type="entry name" value="H+-coupled_symporters"/>
</dbReference>
<feature type="transmembrane region" description="Helical" evidence="8">
    <location>
        <begin position="392"/>
        <end position="411"/>
    </location>
</feature>
<keyword evidence="4 8" id="KW-0812">Transmembrane</keyword>
<proteinExistence type="predicted"/>
<dbReference type="Gene3D" id="1.20.1250.20">
    <property type="entry name" value="MFS general substrate transporter like domains"/>
    <property type="match status" value="2"/>
</dbReference>
<feature type="transmembrane region" description="Helical" evidence="8">
    <location>
        <begin position="183"/>
        <end position="201"/>
    </location>
</feature>
<feature type="transmembrane region" description="Helical" evidence="8">
    <location>
        <begin position="106"/>
        <end position="139"/>
    </location>
</feature>
<dbReference type="PANTHER" id="PTHR43528:SF8">
    <property type="entry name" value="BLR0239 PROTEIN"/>
    <property type="match status" value="1"/>
</dbReference>
<evidence type="ECO:0000256" key="1">
    <source>
        <dbReference type="ARBA" id="ARBA00004651"/>
    </source>
</evidence>
<comment type="subcellular location">
    <subcellularLocation>
        <location evidence="1">Cell membrane</location>
        <topology evidence="1">Multi-pass membrane protein</topology>
    </subcellularLocation>
</comment>
<evidence type="ECO:0000256" key="7">
    <source>
        <dbReference type="ARBA" id="ARBA00023136"/>
    </source>
</evidence>
<feature type="domain" description="Major facilitator superfamily (MFS) profile" evidence="9">
    <location>
        <begin position="10"/>
        <end position="415"/>
    </location>
</feature>
<evidence type="ECO:0000259" key="9">
    <source>
        <dbReference type="PROSITE" id="PS50850"/>
    </source>
</evidence>
<keyword evidence="6 8" id="KW-1133">Transmembrane helix</keyword>
<feature type="transmembrane region" description="Helical" evidence="8">
    <location>
        <begin position="325"/>
        <end position="348"/>
    </location>
</feature>
<dbReference type="PATRIC" id="fig|66969.6.peg.1703"/>
<feature type="transmembrane region" description="Helical" evidence="8">
    <location>
        <begin position="232"/>
        <end position="253"/>
    </location>
</feature>
<evidence type="ECO:0000313" key="10">
    <source>
        <dbReference type="EMBL" id="KTD78793.1"/>
    </source>
</evidence>
<evidence type="ECO:0000256" key="6">
    <source>
        <dbReference type="ARBA" id="ARBA00022989"/>
    </source>
</evidence>
<evidence type="ECO:0000256" key="4">
    <source>
        <dbReference type="ARBA" id="ARBA00022692"/>
    </source>
</evidence>
<gene>
    <name evidence="10" type="ORF">Lwal_1563</name>
</gene>
<feature type="transmembrane region" description="Helical" evidence="8">
    <location>
        <begin position="360"/>
        <end position="380"/>
    </location>
</feature>
<name>A0A0W1ABV0_9GAMM</name>
<feature type="transmembrane region" description="Helical" evidence="8">
    <location>
        <begin position="265"/>
        <end position="286"/>
    </location>
</feature>
<feature type="transmembrane region" description="Helical" evidence="8">
    <location>
        <begin position="298"/>
        <end position="319"/>
    </location>
</feature>
<dbReference type="GO" id="GO:0015293">
    <property type="term" value="F:symporter activity"/>
    <property type="evidence" value="ECO:0007669"/>
    <property type="project" value="UniProtKB-KW"/>
</dbReference>
<feature type="transmembrane region" description="Helical" evidence="8">
    <location>
        <begin position="21"/>
        <end position="40"/>
    </location>
</feature>
<dbReference type="SUPFAM" id="SSF103473">
    <property type="entry name" value="MFS general substrate transporter"/>
    <property type="match status" value="1"/>
</dbReference>
<evidence type="ECO:0000313" key="11">
    <source>
        <dbReference type="Proteomes" id="UP000054729"/>
    </source>
</evidence>
<keyword evidence="3" id="KW-1003">Cell membrane</keyword>
<dbReference type="AlphaFoldDB" id="A0A0W1ABV0"/>
<dbReference type="RefSeq" id="WP_231950972.1">
    <property type="nucleotide sequence ID" value="NZ_CAAAIQ010000015.1"/>
</dbReference>
<dbReference type="Proteomes" id="UP000054729">
    <property type="component" value="Unassembled WGS sequence"/>
</dbReference>
<evidence type="ECO:0000256" key="5">
    <source>
        <dbReference type="ARBA" id="ARBA00022847"/>
    </source>
</evidence>
<organism evidence="10 11">
    <name type="scientific">Legionella waltersii</name>
    <dbReference type="NCBI Taxonomy" id="66969"/>
    <lineage>
        <taxon>Bacteria</taxon>
        <taxon>Pseudomonadati</taxon>
        <taxon>Pseudomonadota</taxon>
        <taxon>Gammaproteobacteria</taxon>
        <taxon>Legionellales</taxon>
        <taxon>Legionellaceae</taxon>
        <taxon>Legionella</taxon>
    </lineage>
</organism>
<keyword evidence="11" id="KW-1185">Reference proteome</keyword>
<dbReference type="Pfam" id="PF07690">
    <property type="entry name" value="MFS_1"/>
    <property type="match status" value="1"/>
</dbReference>
<reference evidence="10 11" key="1">
    <citation type="submission" date="2015-11" db="EMBL/GenBank/DDBJ databases">
        <title>Genomic analysis of 38 Legionella species identifies large and diverse effector repertoires.</title>
        <authorList>
            <person name="Burstein D."/>
            <person name="Amaro F."/>
            <person name="Zusman T."/>
            <person name="Lifshitz Z."/>
            <person name="Cohen O."/>
            <person name="Gilbert J.A."/>
            <person name="Pupko T."/>
            <person name="Shuman H.A."/>
            <person name="Segal G."/>
        </authorList>
    </citation>
    <scope>NUCLEOTIDE SEQUENCE [LARGE SCALE GENOMIC DNA]</scope>
    <source>
        <strain evidence="10 11">ATCC 51914</strain>
    </source>
</reference>